<proteinExistence type="predicted"/>
<evidence type="ECO:0000313" key="5">
    <source>
        <dbReference type="Proteomes" id="UP001285244"/>
    </source>
</evidence>
<dbReference type="RefSeq" id="WP_320325910.1">
    <property type="nucleotide sequence ID" value="NZ_JALBUS010000010.1"/>
</dbReference>
<dbReference type="Pfam" id="PF00107">
    <property type="entry name" value="ADH_zinc_N"/>
    <property type="match status" value="1"/>
</dbReference>
<dbReference type="Proteomes" id="UP001285244">
    <property type="component" value="Unassembled WGS sequence"/>
</dbReference>
<feature type="domain" description="Alcohol dehydrogenase-like C-terminal" evidence="2">
    <location>
        <begin position="188"/>
        <end position="328"/>
    </location>
</feature>
<sequence>MKTFAVRLYGKHDLRLEEFELPEMQENEILAKVITDSVCMSTLKLVNQGEDHKKAPNDLKNNPVIIGHEFCGIIMDVGAKWSHKYQKGEKFVIQANLLLEDKPYSCPGYSYHDMGGDATYCIISDDVMRADCLIPYRGETFFAGSLVEPLSCVIGAIDSQYHIPLGTHTHEMGLKKGGNLLILGGTGPMGMLAIDYALHGEKKPKHIVITDHHQDKLDRAQSFLPSQNGVEVTYLNTKGVDDEVSLLQEVVDGQGYDDILVMSARKSAVSEASILAADDACIDFFAGPQDKNFMAEINFYDIHYSRTHYMGISGGTADDMRKAVRLIEDGTLDPSMIVTHVLGLNQAAYTTEHQKEIGGAKKVIYTHKKMDLTALSDVSASSELGQILAKTKGVWSKQAEDYVLSHMPDID</sequence>
<comment type="caution">
    <text evidence="4">The sequence shown here is derived from an EMBL/GenBank/DDBJ whole genome shotgun (WGS) entry which is preliminary data.</text>
</comment>
<protein>
    <submittedName>
        <fullName evidence="4">Zinc-binding dehydrogenase</fullName>
    </submittedName>
</protein>
<organism evidence="4 5">
    <name type="scientific">Absicoccus intestinalis</name>
    <dbReference type="NCBI Taxonomy" id="2926319"/>
    <lineage>
        <taxon>Bacteria</taxon>
        <taxon>Bacillati</taxon>
        <taxon>Bacillota</taxon>
        <taxon>Erysipelotrichia</taxon>
        <taxon>Erysipelotrichales</taxon>
        <taxon>Erysipelotrichaceae</taxon>
        <taxon>Absicoccus</taxon>
    </lineage>
</organism>
<gene>
    <name evidence="4" type="ORF">MOZ64_07195</name>
</gene>
<keyword evidence="5" id="KW-1185">Reference proteome</keyword>
<dbReference type="PANTHER" id="PTHR43401">
    <property type="entry name" value="L-THREONINE 3-DEHYDROGENASE"/>
    <property type="match status" value="1"/>
</dbReference>
<accession>A0ABU4WQ72</accession>
<dbReference type="Gene3D" id="3.40.50.720">
    <property type="entry name" value="NAD(P)-binding Rossmann-like Domain"/>
    <property type="match status" value="1"/>
</dbReference>
<dbReference type="InterPro" id="IPR011032">
    <property type="entry name" value="GroES-like_sf"/>
</dbReference>
<dbReference type="Pfam" id="PF08240">
    <property type="entry name" value="ADH_N"/>
    <property type="match status" value="1"/>
</dbReference>
<dbReference type="InterPro" id="IPR036291">
    <property type="entry name" value="NAD(P)-bd_dom_sf"/>
</dbReference>
<dbReference type="Gene3D" id="3.90.180.10">
    <property type="entry name" value="Medium-chain alcohol dehydrogenases, catalytic domain"/>
    <property type="match status" value="1"/>
</dbReference>
<dbReference type="PANTHER" id="PTHR43401:SF2">
    <property type="entry name" value="L-THREONINE 3-DEHYDROGENASE"/>
    <property type="match status" value="1"/>
</dbReference>
<keyword evidence="1" id="KW-0560">Oxidoreductase</keyword>
<dbReference type="InterPro" id="IPR050129">
    <property type="entry name" value="Zn_alcohol_dh"/>
</dbReference>
<reference evidence="4 5" key="1">
    <citation type="submission" date="2022-03" db="EMBL/GenBank/DDBJ databases">
        <title>Novel taxa within the pig intestine.</title>
        <authorList>
            <person name="Wylensek D."/>
            <person name="Bishof K."/>
            <person name="Afrizal A."/>
            <person name="Clavel T."/>
        </authorList>
    </citation>
    <scope>NUCLEOTIDE SEQUENCE [LARGE SCALE GENOMIC DNA]</scope>
    <source>
        <strain evidence="4 5">Cla-KB-P134</strain>
    </source>
</reference>
<name>A0ABU4WQ72_9FIRM</name>
<dbReference type="InterPro" id="IPR013154">
    <property type="entry name" value="ADH-like_N"/>
</dbReference>
<dbReference type="SUPFAM" id="SSF51735">
    <property type="entry name" value="NAD(P)-binding Rossmann-fold domains"/>
    <property type="match status" value="1"/>
</dbReference>
<dbReference type="InterPro" id="IPR013149">
    <property type="entry name" value="ADH-like_C"/>
</dbReference>
<dbReference type="EMBL" id="JALBUS010000010">
    <property type="protein sequence ID" value="MDX8417627.1"/>
    <property type="molecule type" value="Genomic_DNA"/>
</dbReference>
<dbReference type="SUPFAM" id="SSF50129">
    <property type="entry name" value="GroES-like"/>
    <property type="match status" value="1"/>
</dbReference>
<evidence type="ECO:0000313" key="4">
    <source>
        <dbReference type="EMBL" id="MDX8417627.1"/>
    </source>
</evidence>
<evidence type="ECO:0000259" key="3">
    <source>
        <dbReference type="Pfam" id="PF08240"/>
    </source>
</evidence>
<evidence type="ECO:0000259" key="2">
    <source>
        <dbReference type="Pfam" id="PF00107"/>
    </source>
</evidence>
<feature type="domain" description="Alcohol dehydrogenase-like N-terminal" evidence="3">
    <location>
        <begin position="26"/>
        <end position="125"/>
    </location>
</feature>
<evidence type="ECO:0000256" key="1">
    <source>
        <dbReference type="ARBA" id="ARBA00023002"/>
    </source>
</evidence>